<organism evidence="3 4">
    <name type="scientific">Octopus vulgaris</name>
    <name type="common">Common octopus</name>
    <dbReference type="NCBI Taxonomy" id="6645"/>
    <lineage>
        <taxon>Eukaryota</taxon>
        <taxon>Metazoa</taxon>
        <taxon>Spiralia</taxon>
        <taxon>Lophotrochozoa</taxon>
        <taxon>Mollusca</taxon>
        <taxon>Cephalopoda</taxon>
        <taxon>Coleoidea</taxon>
        <taxon>Octopodiformes</taxon>
        <taxon>Octopoda</taxon>
        <taxon>Incirrata</taxon>
        <taxon>Octopodidae</taxon>
        <taxon>Octopus</taxon>
    </lineage>
</organism>
<proteinExistence type="predicted"/>
<name>A0AA36FH52_OCTVU</name>
<feature type="transmembrane region" description="Helical" evidence="1">
    <location>
        <begin position="40"/>
        <end position="59"/>
    </location>
</feature>
<keyword evidence="4" id="KW-1185">Reference proteome</keyword>
<dbReference type="AlphaFoldDB" id="A0AA36FH52"/>
<feature type="transmembrane region" description="Helical" evidence="1">
    <location>
        <begin position="71"/>
        <end position="92"/>
    </location>
</feature>
<feature type="chain" id="PRO_5041356274" evidence="2">
    <location>
        <begin position="26"/>
        <end position="114"/>
    </location>
</feature>
<keyword evidence="1" id="KW-0812">Transmembrane</keyword>
<evidence type="ECO:0000256" key="1">
    <source>
        <dbReference type="SAM" id="Phobius"/>
    </source>
</evidence>
<protein>
    <submittedName>
        <fullName evidence="3">Uncharacterized protein</fullName>
    </submittedName>
</protein>
<evidence type="ECO:0000313" key="4">
    <source>
        <dbReference type="Proteomes" id="UP001162480"/>
    </source>
</evidence>
<sequence length="114" mass="11936">MYSLSMAYNAAAVFVGLICSPVVTGVIDVTTVVAVQDVEIVAFSGNMVNADFVIVVVKLANSDVVLLADALYAIVVILFVVIAVVPLAAFVLDTLPVKSGVANFPFKVRLGLHI</sequence>
<gene>
    <name evidence="3" type="ORF">OCTVUL_1B009207</name>
</gene>
<keyword evidence="2" id="KW-0732">Signal</keyword>
<keyword evidence="1" id="KW-1133">Transmembrane helix</keyword>
<accession>A0AA36FH52</accession>
<evidence type="ECO:0000256" key="2">
    <source>
        <dbReference type="SAM" id="SignalP"/>
    </source>
</evidence>
<dbReference type="EMBL" id="OX597835">
    <property type="protein sequence ID" value="CAI9738891.1"/>
    <property type="molecule type" value="Genomic_DNA"/>
</dbReference>
<feature type="signal peptide" evidence="2">
    <location>
        <begin position="1"/>
        <end position="25"/>
    </location>
</feature>
<evidence type="ECO:0000313" key="3">
    <source>
        <dbReference type="EMBL" id="CAI9738891.1"/>
    </source>
</evidence>
<reference evidence="3" key="1">
    <citation type="submission" date="2023-08" db="EMBL/GenBank/DDBJ databases">
        <authorList>
            <person name="Alioto T."/>
            <person name="Alioto T."/>
            <person name="Gomez Garrido J."/>
        </authorList>
    </citation>
    <scope>NUCLEOTIDE SEQUENCE</scope>
</reference>
<keyword evidence="1" id="KW-0472">Membrane</keyword>
<dbReference type="Proteomes" id="UP001162480">
    <property type="component" value="Chromosome 22"/>
</dbReference>